<evidence type="ECO:0000256" key="5">
    <source>
        <dbReference type="ARBA" id="ARBA00023212"/>
    </source>
</evidence>
<dbReference type="SMART" id="SM00392">
    <property type="entry name" value="PROF"/>
    <property type="match status" value="1"/>
</dbReference>
<dbReference type="InterPro" id="IPR048278">
    <property type="entry name" value="PFN"/>
</dbReference>
<keyword evidence="5" id="KW-0206">Cytoskeleton</keyword>
<dbReference type="InterPro" id="IPR005455">
    <property type="entry name" value="PFN_euk"/>
</dbReference>
<name>A0A2X0MUC6_9BASI</name>
<keyword evidence="4 6" id="KW-0009">Actin-binding</keyword>
<dbReference type="Gene3D" id="3.30.450.30">
    <property type="entry name" value="Dynein light chain 2a, cytoplasmic"/>
    <property type="match status" value="1"/>
</dbReference>
<dbReference type="STRING" id="289078.A0A2X0MUC6"/>
<evidence type="ECO:0000256" key="2">
    <source>
        <dbReference type="ARBA" id="ARBA00010058"/>
    </source>
</evidence>
<dbReference type="GO" id="GO:0003785">
    <property type="term" value="F:actin monomer binding"/>
    <property type="evidence" value="ECO:0007669"/>
    <property type="project" value="TreeGrafter"/>
</dbReference>
<evidence type="ECO:0000256" key="1">
    <source>
        <dbReference type="ARBA" id="ARBA00004245"/>
    </source>
</evidence>
<dbReference type="GO" id="GO:0005938">
    <property type="term" value="C:cell cortex"/>
    <property type="evidence" value="ECO:0007669"/>
    <property type="project" value="TreeGrafter"/>
</dbReference>
<proteinExistence type="inferred from homology"/>
<dbReference type="InterPro" id="IPR027310">
    <property type="entry name" value="Profilin_CS"/>
</dbReference>
<evidence type="ECO:0000313" key="8">
    <source>
        <dbReference type="EMBL" id="SCZ95685.1"/>
    </source>
</evidence>
<comment type="subcellular location">
    <subcellularLocation>
        <location evidence="1">Cytoplasm</location>
        <location evidence="1">Cytoskeleton</location>
    </subcellularLocation>
</comment>
<evidence type="ECO:0000313" key="9">
    <source>
        <dbReference type="Proteomes" id="UP000249723"/>
    </source>
</evidence>
<dbReference type="AlphaFoldDB" id="A0A2X0MUC6"/>
<dbReference type="CDD" id="cd00148">
    <property type="entry name" value="PROF"/>
    <property type="match status" value="1"/>
</dbReference>
<gene>
    <name evidence="8" type="ORF">BZ3500_MVSOF-1268-A1-R1_CHR8-1G09728</name>
</gene>
<comment type="similarity">
    <text evidence="2 6">Belongs to the profilin family.</text>
</comment>
<reference evidence="9" key="1">
    <citation type="submission" date="2016-10" db="EMBL/GenBank/DDBJ databases">
        <authorList>
            <person name="Jeantristanb JTB J.-T."/>
            <person name="Ricardo R."/>
        </authorList>
    </citation>
    <scope>NUCLEOTIDE SEQUENCE [LARGE SCALE GENOMIC DNA]</scope>
</reference>
<dbReference type="Proteomes" id="UP000249723">
    <property type="component" value="Unassembled WGS sequence"/>
</dbReference>
<feature type="region of interest" description="Disordered" evidence="7">
    <location>
        <begin position="83"/>
        <end position="105"/>
    </location>
</feature>
<dbReference type="PANTHER" id="PTHR11604">
    <property type="entry name" value="PROFILIN"/>
    <property type="match status" value="1"/>
</dbReference>
<dbReference type="GO" id="GO:0005856">
    <property type="term" value="C:cytoskeleton"/>
    <property type="evidence" value="ECO:0007669"/>
    <property type="project" value="UniProtKB-SubCell"/>
</dbReference>
<feature type="compositionally biased region" description="Basic and acidic residues" evidence="7">
    <location>
        <begin position="83"/>
        <end position="99"/>
    </location>
</feature>
<accession>A0A2X0MUC6</accession>
<dbReference type="InterPro" id="IPR036140">
    <property type="entry name" value="PFN_sf"/>
</dbReference>
<protein>
    <recommendedName>
        <fullName evidence="6">Profilin</fullName>
    </recommendedName>
</protein>
<keyword evidence="3" id="KW-0963">Cytoplasm</keyword>
<dbReference type="OrthoDB" id="421374at2759"/>
<keyword evidence="9" id="KW-1185">Reference proteome</keyword>
<sequence length="161" mass="17135">MSWQVYCDSNLIGTGKITRCAILGQQGGVWASSAAYELSSDEQANIVKAFSDPSSAQANGIRAAGNKFFTLAANDRSIYGKKAADQLERGRREGQDRGGRGTHSSFLTIDADHTTSSFSPLQADGIVLVKTNQAVLVAEYSHPTLPGEATKIVEGTSNFPH</sequence>
<organism evidence="8 9">
    <name type="scientific">Microbotryum saponariae</name>
    <dbReference type="NCBI Taxonomy" id="289078"/>
    <lineage>
        <taxon>Eukaryota</taxon>
        <taxon>Fungi</taxon>
        <taxon>Dikarya</taxon>
        <taxon>Basidiomycota</taxon>
        <taxon>Pucciniomycotina</taxon>
        <taxon>Microbotryomycetes</taxon>
        <taxon>Microbotryales</taxon>
        <taxon>Microbotryaceae</taxon>
        <taxon>Microbotryum</taxon>
    </lineage>
</organism>
<evidence type="ECO:0000256" key="3">
    <source>
        <dbReference type="ARBA" id="ARBA00022490"/>
    </source>
</evidence>
<dbReference type="Pfam" id="PF00235">
    <property type="entry name" value="Profilin"/>
    <property type="match status" value="2"/>
</dbReference>
<dbReference type="SUPFAM" id="SSF55770">
    <property type="entry name" value="Profilin (actin-binding protein)"/>
    <property type="match status" value="2"/>
</dbReference>
<evidence type="ECO:0000256" key="6">
    <source>
        <dbReference type="RuleBase" id="RU003909"/>
    </source>
</evidence>
<dbReference type="EMBL" id="FMWP01000087">
    <property type="protein sequence ID" value="SCZ95685.1"/>
    <property type="molecule type" value="Genomic_DNA"/>
</dbReference>
<evidence type="ECO:0000256" key="4">
    <source>
        <dbReference type="ARBA" id="ARBA00023203"/>
    </source>
</evidence>
<dbReference type="PRINTS" id="PR00392">
    <property type="entry name" value="PROFILIN"/>
</dbReference>
<dbReference type="PROSITE" id="PS00414">
    <property type="entry name" value="PROFILIN"/>
    <property type="match status" value="1"/>
</dbReference>
<dbReference type="PANTHER" id="PTHR11604:SF0">
    <property type="entry name" value="PROFILIN"/>
    <property type="match status" value="1"/>
</dbReference>
<evidence type="ECO:0000256" key="7">
    <source>
        <dbReference type="SAM" id="MobiDB-lite"/>
    </source>
</evidence>